<dbReference type="Pfam" id="PF07238">
    <property type="entry name" value="PilZ"/>
    <property type="match status" value="1"/>
</dbReference>
<dbReference type="Proteomes" id="UP000175989">
    <property type="component" value="Unassembled WGS sequence"/>
</dbReference>
<keyword evidence="3" id="KW-1185">Reference proteome</keyword>
<name>A0A1E7W8R1_9BURK</name>
<evidence type="ECO:0000259" key="1">
    <source>
        <dbReference type="Pfam" id="PF07238"/>
    </source>
</evidence>
<comment type="caution">
    <text evidence="2">The sequence shown here is derived from an EMBL/GenBank/DDBJ whole genome shotgun (WGS) entry which is preliminary data.</text>
</comment>
<dbReference type="AlphaFoldDB" id="A0A1E7W8R1"/>
<accession>A0A1E7W8R1</accession>
<protein>
    <submittedName>
        <fullName evidence="2">PilZ domain protein</fullName>
    </submittedName>
</protein>
<feature type="domain" description="PilZ" evidence="1">
    <location>
        <begin position="5"/>
        <end position="105"/>
    </location>
</feature>
<dbReference type="InterPro" id="IPR009875">
    <property type="entry name" value="PilZ_domain"/>
</dbReference>
<proteinExistence type="predicted"/>
<reference evidence="3" key="1">
    <citation type="journal article" date="2016" name="Front. Microbiol.">
        <title>Molecular Keys to the Janthinobacterium and Duganella spp. Interaction with the Plant Pathogen Fusarium graminearum.</title>
        <authorList>
            <person name="Haack F.S."/>
            <person name="Poehlein A."/>
            <person name="Kroger C."/>
            <person name="Voigt C.A."/>
            <person name="Piepenbring M."/>
            <person name="Bode H.B."/>
            <person name="Daniel R."/>
            <person name="Schafer W."/>
            <person name="Streit W.R."/>
        </authorList>
    </citation>
    <scope>NUCLEOTIDE SEQUENCE [LARGE SCALE GENOMIC DNA]</scope>
    <source>
        <strain evidence="3">T54</strain>
    </source>
</reference>
<dbReference type="SUPFAM" id="SSF141371">
    <property type="entry name" value="PilZ domain-like"/>
    <property type="match status" value="1"/>
</dbReference>
<gene>
    <name evidence="2" type="ORF">DUPY_48980</name>
</gene>
<sequence>MLVDQRSAARKIVRAKAVVVMDGLPPEPGRTIDISGTGVSLTYDHKLAVGHMGQVTFELFMDGKGQLVNSRCKVNYCIFSGDQFKIGFTFVSPDLATMATVNKFLR</sequence>
<dbReference type="PATRIC" id="fig|762836.4.peg.5039"/>
<dbReference type="OrthoDB" id="8811313at2"/>
<organism evidence="2 3">
    <name type="scientific">Duganella phyllosphaerae</name>
    <dbReference type="NCBI Taxonomy" id="762836"/>
    <lineage>
        <taxon>Bacteria</taxon>
        <taxon>Pseudomonadati</taxon>
        <taxon>Pseudomonadota</taxon>
        <taxon>Betaproteobacteria</taxon>
        <taxon>Burkholderiales</taxon>
        <taxon>Oxalobacteraceae</taxon>
        <taxon>Telluria group</taxon>
        <taxon>Duganella</taxon>
    </lineage>
</organism>
<dbReference type="GO" id="GO:0035438">
    <property type="term" value="F:cyclic-di-GMP binding"/>
    <property type="evidence" value="ECO:0007669"/>
    <property type="project" value="InterPro"/>
</dbReference>
<dbReference type="RefSeq" id="WP_071651700.1">
    <property type="nucleotide sequence ID" value="NZ_LROM01000147.1"/>
</dbReference>
<evidence type="ECO:0000313" key="3">
    <source>
        <dbReference type="Proteomes" id="UP000175989"/>
    </source>
</evidence>
<dbReference type="EMBL" id="LROM01000147">
    <property type="protein sequence ID" value="OEZ92639.1"/>
    <property type="molecule type" value="Genomic_DNA"/>
</dbReference>
<dbReference type="Gene3D" id="2.40.10.220">
    <property type="entry name" value="predicted glycosyltransferase like domains"/>
    <property type="match status" value="1"/>
</dbReference>
<evidence type="ECO:0000313" key="2">
    <source>
        <dbReference type="EMBL" id="OEZ92639.1"/>
    </source>
</evidence>